<keyword evidence="4" id="KW-0812">Transmembrane</keyword>
<protein>
    <submittedName>
        <fullName evidence="6">LamG domain-containing protein</fullName>
    </submittedName>
</protein>
<sequence length="392" mass="41193">MIRCDTRVMNTSSNTHSRRPSPLIMIALVGSMGFLSGCGSISPTPSTGTDEWVLLGPGSDSTISVEGGAELMDGTLSLDGQTGFAKTSAPEGFRTTESFTASAWVSVAADFGPFATAISQIGDVAGSFYLGLADGAFAFSMKDADTNDDGHTYRAVGAPAGASQDRWVHLAGVYDAQASTMTLYVDGEEEASEAFGDPIQVDGDVVIGGAQSHGNASDFWGGAVTAVELRPTAMTADEIGAIVDDTRPEGAPPTRPVDASTYGEGVLDGTWDSAFTPDELALIQEDLETESGMSPLTSTRLGFSGPRWWLGFMFGDELWLLNGVPEGDGGVFTIDGDVLTTDNGHDVLTYTWSLDGNRLALTLVGCDGRPCDDMERLMTERTFTRSGTDATY</sequence>
<dbReference type="EMBL" id="SDPN01000044">
    <property type="protein sequence ID" value="RXZ67591.1"/>
    <property type="molecule type" value="Genomic_DNA"/>
</dbReference>
<keyword evidence="1" id="KW-0732">Signal</keyword>
<organism evidence="6 7">
    <name type="scientific">Agromyces albus</name>
    <dbReference type="NCBI Taxonomy" id="205332"/>
    <lineage>
        <taxon>Bacteria</taxon>
        <taxon>Bacillati</taxon>
        <taxon>Actinomycetota</taxon>
        <taxon>Actinomycetes</taxon>
        <taxon>Micrococcales</taxon>
        <taxon>Microbacteriaceae</taxon>
        <taxon>Agromyces</taxon>
    </lineage>
</organism>
<keyword evidence="2" id="KW-1015">Disulfide bond</keyword>
<feature type="region of interest" description="Disordered" evidence="3">
    <location>
        <begin position="244"/>
        <end position="263"/>
    </location>
</feature>
<name>A0A4Q2KVV2_9MICO</name>
<dbReference type="SUPFAM" id="SSF49899">
    <property type="entry name" value="Concanavalin A-like lectins/glucanases"/>
    <property type="match status" value="1"/>
</dbReference>
<reference evidence="6 7" key="1">
    <citation type="submission" date="2019-01" db="EMBL/GenBank/DDBJ databases">
        <title>Agromyces.</title>
        <authorList>
            <person name="Li J."/>
        </authorList>
    </citation>
    <scope>NUCLEOTIDE SEQUENCE [LARGE SCALE GENOMIC DNA]</scope>
    <source>
        <strain evidence="6 7">DSM 15934</strain>
    </source>
</reference>
<keyword evidence="7" id="KW-1185">Reference proteome</keyword>
<dbReference type="InterPro" id="IPR013320">
    <property type="entry name" value="ConA-like_dom_sf"/>
</dbReference>
<keyword evidence="4" id="KW-1133">Transmembrane helix</keyword>
<proteinExistence type="predicted"/>
<keyword evidence="4" id="KW-0472">Membrane</keyword>
<dbReference type="SMART" id="SM00560">
    <property type="entry name" value="LamGL"/>
    <property type="match status" value="1"/>
</dbReference>
<evidence type="ECO:0000313" key="7">
    <source>
        <dbReference type="Proteomes" id="UP000293865"/>
    </source>
</evidence>
<dbReference type="AlphaFoldDB" id="A0A4Q2KVV2"/>
<evidence type="ECO:0000256" key="1">
    <source>
        <dbReference type="ARBA" id="ARBA00022729"/>
    </source>
</evidence>
<evidence type="ECO:0000256" key="3">
    <source>
        <dbReference type="SAM" id="MobiDB-lite"/>
    </source>
</evidence>
<dbReference type="Pfam" id="PF13385">
    <property type="entry name" value="Laminin_G_3"/>
    <property type="match status" value="1"/>
</dbReference>
<evidence type="ECO:0000313" key="6">
    <source>
        <dbReference type="EMBL" id="RXZ67591.1"/>
    </source>
</evidence>
<accession>A0A4Q2KVV2</accession>
<evidence type="ECO:0000259" key="5">
    <source>
        <dbReference type="SMART" id="SM00560"/>
    </source>
</evidence>
<dbReference type="OrthoDB" id="9762066at2"/>
<feature type="domain" description="LamG-like jellyroll fold" evidence="5">
    <location>
        <begin position="97"/>
        <end position="237"/>
    </location>
</feature>
<dbReference type="InterPro" id="IPR006558">
    <property type="entry name" value="LamG-like"/>
</dbReference>
<feature type="transmembrane region" description="Helical" evidence="4">
    <location>
        <begin position="21"/>
        <end position="42"/>
    </location>
</feature>
<dbReference type="Proteomes" id="UP000293865">
    <property type="component" value="Unassembled WGS sequence"/>
</dbReference>
<evidence type="ECO:0000256" key="2">
    <source>
        <dbReference type="ARBA" id="ARBA00023157"/>
    </source>
</evidence>
<gene>
    <name evidence="6" type="ORF">ESP51_17130</name>
</gene>
<dbReference type="Gene3D" id="2.60.120.200">
    <property type="match status" value="1"/>
</dbReference>
<evidence type="ECO:0000256" key="4">
    <source>
        <dbReference type="SAM" id="Phobius"/>
    </source>
</evidence>
<comment type="caution">
    <text evidence="6">The sequence shown here is derived from an EMBL/GenBank/DDBJ whole genome shotgun (WGS) entry which is preliminary data.</text>
</comment>